<organism evidence="3 4">
    <name type="scientific">Chlamydia ibidis</name>
    <dbReference type="NCBI Taxonomy" id="1405396"/>
    <lineage>
        <taxon>Bacteria</taxon>
        <taxon>Pseudomonadati</taxon>
        <taxon>Chlamydiota</taxon>
        <taxon>Chlamydiia</taxon>
        <taxon>Chlamydiales</taxon>
        <taxon>Chlamydiaceae</taxon>
        <taxon>Chlamydia/Chlamydophila group</taxon>
        <taxon>Chlamydia</taxon>
    </lineage>
</organism>
<evidence type="ECO:0000256" key="1">
    <source>
        <dbReference type="SAM" id="MobiDB-lite"/>
    </source>
</evidence>
<feature type="transmembrane region" description="Helical" evidence="2">
    <location>
        <begin position="62"/>
        <end position="89"/>
    </location>
</feature>
<dbReference type="AlphaFoldDB" id="S7J4H1"/>
<dbReference type="Gene3D" id="1.10.287.1490">
    <property type="match status" value="1"/>
</dbReference>
<dbReference type="PATRIC" id="fig|1238237.3.peg.389"/>
<evidence type="ECO:0000256" key="2">
    <source>
        <dbReference type="SAM" id="Phobius"/>
    </source>
</evidence>
<feature type="transmembrane region" description="Helical" evidence="2">
    <location>
        <begin position="36"/>
        <end position="56"/>
    </location>
</feature>
<proteinExistence type="predicted"/>
<dbReference type="EMBL" id="ATNB01000112">
    <property type="protein sequence ID" value="EPP35118.1"/>
    <property type="molecule type" value="Genomic_DNA"/>
</dbReference>
<feature type="compositionally biased region" description="Polar residues" evidence="1">
    <location>
        <begin position="252"/>
        <end position="297"/>
    </location>
</feature>
<name>S7J4H1_9CHLA</name>
<keyword evidence="2" id="KW-0472">Membrane</keyword>
<protein>
    <submittedName>
        <fullName evidence="3">IncA family protein</fullName>
    </submittedName>
</protein>
<feature type="region of interest" description="Disordered" evidence="1">
    <location>
        <begin position="228"/>
        <end position="325"/>
    </location>
</feature>
<dbReference type="Proteomes" id="UP000016200">
    <property type="component" value="Unassembled WGS sequence"/>
</dbReference>
<comment type="caution">
    <text evidence="3">The sequence shown here is derived from an EMBL/GenBank/DDBJ whole genome shotgun (WGS) entry which is preliminary data.</text>
</comment>
<dbReference type="RefSeq" id="WP_020370137.1">
    <property type="nucleotide sequence ID" value="NZ_KE360207.1"/>
</dbReference>
<reference evidence="3 4" key="1">
    <citation type="submission" date="2013-04" db="EMBL/GenBank/DDBJ databases">
        <title>Genome sequence of Chlamydia psittaci 10-1398/11.</title>
        <authorList>
            <person name="Huot-Creasy H."/>
            <person name="McCracken C.L."/>
            <person name="Humphries M."/>
            <person name="Sachse K."/>
            <person name="Laroucau K."/>
            <person name="Bavoil P."/>
            <person name="Myers G.S."/>
        </authorList>
    </citation>
    <scope>NUCLEOTIDE SEQUENCE [LARGE SCALE GENOMIC DNA]</scope>
    <source>
        <strain evidence="3 4">10_1398_11</strain>
    </source>
</reference>
<dbReference type="HOGENOM" id="CLU_854430_0_0_0"/>
<evidence type="ECO:0000313" key="3">
    <source>
        <dbReference type="EMBL" id="EPP35118.1"/>
    </source>
</evidence>
<evidence type="ECO:0000313" key="4">
    <source>
        <dbReference type="Proteomes" id="UP000016200"/>
    </source>
</evidence>
<feature type="compositionally biased region" description="Basic and acidic residues" evidence="1">
    <location>
        <begin position="310"/>
        <end position="325"/>
    </location>
</feature>
<keyword evidence="2" id="KW-1133">Transmembrane helix</keyword>
<gene>
    <name evidence="3" type="ORF">CP10139811_0135</name>
</gene>
<sequence length="325" mass="35407">MTQSIPSTPDTDAAAKLSYLNKLCTSSYVDHRAATITLITIGVILTVSGILLLTLSGLGLPLVISMSLGTISLVLGTSLLSFGASICIFRGMRGETKDLSHLASNTLALRSAIESKGEELTNLQTDLTQAESKISELNVKIQTSEDELANTKSKIEELLREKELSLSQAEVLNQQVGELQNKVKSLESENLSLQHRVVQSALRYSEQLSELASDYERERAQLFSALKEARQQVEEQPAEIPSSHEDTGSRALPSSQLNKSSGYQQNVELQKASANTSSTPSGKEQNDNPSTPVSSRGWSEKIRNLLSNTRPEKSNQEDTSNQKES</sequence>
<keyword evidence="2" id="KW-0812">Transmembrane</keyword>
<accession>S7J4H1</accession>